<dbReference type="PANTHER" id="PTHR23389:SF9">
    <property type="entry name" value="DNA LIGASE"/>
    <property type="match status" value="1"/>
</dbReference>
<evidence type="ECO:0000256" key="10">
    <source>
        <dbReference type="ARBA" id="ARBA00023027"/>
    </source>
</evidence>
<dbReference type="SUPFAM" id="SSF56091">
    <property type="entry name" value="DNA ligase/mRNA capping enzyme, catalytic domain"/>
    <property type="match status" value="1"/>
</dbReference>
<comment type="similarity">
    <text evidence="13 14">Belongs to the NAD-dependent DNA ligase family. LigA subfamily.</text>
</comment>
<dbReference type="FunFam" id="1.10.287.610:FF:000002">
    <property type="entry name" value="DNA ligase"/>
    <property type="match status" value="1"/>
</dbReference>
<protein>
    <recommendedName>
        <fullName evidence="3 14">DNA ligase</fullName>
        <ecNumber evidence="2 14">6.5.1.2</ecNumber>
    </recommendedName>
    <alternativeName>
        <fullName evidence="14">Polydeoxyribonucleotide synthase [NAD(+)]</fullName>
    </alternativeName>
</protein>
<evidence type="ECO:0000256" key="8">
    <source>
        <dbReference type="ARBA" id="ARBA00022833"/>
    </source>
</evidence>
<feature type="binding site" evidence="14">
    <location>
        <position position="111"/>
    </location>
    <ligand>
        <name>NAD(+)</name>
        <dbReference type="ChEBI" id="CHEBI:57540"/>
    </ligand>
</feature>
<dbReference type="Pfam" id="PF12826">
    <property type="entry name" value="HHH_2"/>
    <property type="match status" value="1"/>
</dbReference>
<evidence type="ECO:0000256" key="3">
    <source>
        <dbReference type="ARBA" id="ARBA00013308"/>
    </source>
</evidence>
<dbReference type="Gene3D" id="6.20.10.30">
    <property type="match status" value="1"/>
</dbReference>
<evidence type="ECO:0000256" key="2">
    <source>
        <dbReference type="ARBA" id="ARBA00012722"/>
    </source>
</evidence>
<dbReference type="EC" id="6.5.1.2" evidence="2 14"/>
<evidence type="ECO:0000256" key="6">
    <source>
        <dbReference type="ARBA" id="ARBA00022723"/>
    </source>
</evidence>
<dbReference type="PROSITE" id="PS01056">
    <property type="entry name" value="DNA_LIGASE_N2"/>
    <property type="match status" value="1"/>
</dbReference>
<feature type="binding site" evidence="14">
    <location>
        <begin position="31"/>
        <end position="35"/>
    </location>
    <ligand>
        <name>NAD(+)</name>
        <dbReference type="ChEBI" id="CHEBI:57540"/>
    </ligand>
</feature>
<feature type="active site" description="N6-AMP-lysine intermediate" evidence="14">
    <location>
        <position position="113"/>
    </location>
</feature>
<feature type="binding site" evidence="14">
    <location>
        <position position="422"/>
    </location>
    <ligand>
        <name>Zn(2+)</name>
        <dbReference type="ChEBI" id="CHEBI:29105"/>
    </ligand>
</feature>
<evidence type="ECO:0000256" key="15">
    <source>
        <dbReference type="RuleBase" id="RU000618"/>
    </source>
</evidence>
<dbReference type="Gene3D" id="3.30.470.30">
    <property type="entry name" value="DNA ligase/mRNA capping enzyme"/>
    <property type="match status" value="1"/>
</dbReference>
<dbReference type="InterPro" id="IPR001357">
    <property type="entry name" value="BRCT_dom"/>
</dbReference>
<evidence type="ECO:0000256" key="11">
    <source>
        <dbReference type="ARBA" id="ARBA00023204"/>
    </source>
</evidence>
<accession>A0A7C2NWA5</accession>
<evidence type="ECO:0000256" key="4">
    <source>
        <dbReference type="ARBA" id="ARBA00022598"/>
    </source>
</evidence>
<feature type="binding site" evidence="14">
    <location>
        <position position="404"/>
    </location>
    <ligand>
        <name>Zn(2+)</name>
        <dbReference type="ChEBI" id="CHEBI:29105"/>
    </ligand>
</feature>
<dbReference type="InterPro" id="IPR036420">
    <property type="entry name" value="BRCT_dom_sf"/>
</dbReference>
<reference evidence="17" key="1">
    <citation type="journal article" date="2020" name="mSystems">
        <title>Genome- and Community-Level Interaction Insights into Carbon Utilization and Element Cycling Functions of Hydrothermarchaeota in Hydrothermal Sediment.</title>
        <authorList>
            <person name="Zhou Z."/>
            <person name="Liu Y."/>
            <person name="Xu W."/>
            <person name="Pan J."/>
            <person name="Luo Z.H."/>
            <person name="Li M."/>
        </authorList>
    </citation>
    <scope>NUCLEOTIDE SEQUENCE [LARGE SCALE GENOMIC DNA]</scope>
    <source>
        <strain evidence="17">SpSt-339</strain>
    </source>
</reference>
<dbReference type="SMART" id="SM00278">
    <property type="entry name" value="HhH1"/>
    <property type="match status" value="4"/>
</dbReference>
<dbReference type="Pfam" id="PF01653">
    <property type="entry name" value="DNA_ligase_aden"/>
    <property type="match status" value="1"/>
</dbReference>
<keyword evidence="7 14" id="KW-0227">DNA damage</keyword>
<dbReference type="Gene3D" id="1.10.287.610">
    <property type="entry name" value="Helix hairpin bin"/>
    <property type="match status" value="1"/>
</dbReference>
<dbReference type="InterPro" id="IPR010994">
    <property type="entry name" value="RuvA_2-like"/>
</dbReference>
<dbReference type="FunFam" id="1.10.150.20:FF:000007">
    <property type="entry name" value="DNA ligase"/>
    <property type="match status" value="1"/>
</dbReference>
<dbReference type="Pfam" id="PF22745">
    <property type="entry name" value="Nlig-Ia"/>
    <property type="match status" value="1"/>
</dbReference>
<gene>
    <name evidence="14 17" type="primary">ligA</name>
    <name evidence="17" type="ORF">ENQ76_05200</name>
</gene>
<dbReference type="Pfam" id="PF03120">
    <property type="entry name" value="OB_DNA_ligase"/>
    <property type="match status" value="1"/>
</dbReference>
<comment type="cofactor">
    <cofactor evidence="14">
        <name>Mg(2+)</name>
        <dbReference type="ChEBI" id="CHEBI:18420"/>
    </cofactor>
    <cofactor evidence="14">
        <name>Mn(2+)</name>
        <dbReference type="ChEBI" id="CHEBI:29035"/>
    </cofactor>
</comment>
<feature type="binding site" evidence="14">
    <location>
        <position position="427"/>
    </location>
    <ligand>
        <name>Zn(2+)</name>
        <dbReference type="ChEBI" id="CHEBI:29105"/>
    </ligand>
</feature>
<dbReference type="SMART" id="SM00292">
    <property type="entry name" value="BRCT"/>
    <property type="match status" value="1"/>
</dbReference>
<dbReference type="InterPro" id="IPR013839">
    <property type="entry name" value="DNAligase_adenylation"/>
</dbReference>
<dbReference type="NCBIfam" id="NF005932">
    <property type="entry name" value="PRK07956.1"/>
    <property type="match status" value="1"/>
</dbReference>
<dbReference type="GO" id="GO:0006260">
    <property type="term" value="P:DNA replication"/>
    <property type="evidence" value="ECO:0007669"/>
    <property type="project" value="UniProtKB-KW"/>
</dbReference>
<dbReference type="GO" id="GO:0046872">
    <property type="term" value="F:metal ion binding"/>
    <property type="evidence" value="ECO:0007669"/>
    <property type="project" value="UniProtKB-KW"/>
</dbReference>
<feature type="binding site" evidence="14">
    <location>
        <position position="407"/>
    </location>
    <ligand>
        <name>Zn(2+)</name>
        <dbReference type="ChEBI" id="CHEBI:29105"/>
    </ligand>
</feature>
<dbReference type="Pfam" id="PF00533">
    <property type="entry name" value="BRCT"/>
    <property type="match status" value="1"/>
</dbReference>
<dbReference type="Gene3D" id="3.40.50.10190">
    <property type="entry name" value="BRCT domain"/>
    <property type="match status" value="1"/>
</dbReference>
<feature type="binding site" evidence="14">
    <location>
        <position position="134"/>
    </location>
    <ligand>
        <name>NAD(+)</name>
        <dbReference type="ChEBI" id="CHEBI:57540"/>
    </ligand>
</feature>
<keyword evidence="5 14" id="KW-0235">DNA replication</keyword>
<feature type="binding site" evidence="14">
    <location>
        <begin position="80"/>
        <end position="81"/>
    </location>
    <ligand>
        <name>NAD(+)</name>
        <dbReference type="ChEBI" id="CHEBI:57540"/>
    </ligand>
</feature>
<evidence type="ECO:0000256" key="9">
    <source>
        <dbReference type="ARBA" id="ARBA00022842"/>
    </source>
</evidence>
<keyword evidence="9 14" id="KW-0460">Magnesium</keyword>
<evidence type="ECO:0000313" key="17">
    <source>
        <dbReference type="EMBL" id="HEN14851.1"/>
    </source>
</evidence>
<dbReference type="CDD" id="cd00114">
    <property type="entry name" value="LIGANc"/>
    <property type="match status" value="1"/>
</dbReference>
<dbReference type="PROSITE" id="PS50172">
    <property type="entry name" value="BRCT"/>
    <property type="match status" value="1"/>
</dbReference>
<dbReference type="SMART" id="SM00532">
    <property type="entry name" value="LIGANc"/>
    <property type="match status" value="1"/>
</dbReference>
<dbReference type="FunFam" id="2.40.50.140:FF:000012">
    <property type="entry name" value="DNA ligase"/>
    <property type="match status" value="1"/>
</dbReference>
<evidence type="ECO:0000256" key="7">
    <source>
        <dbReference type="ARBA" id="ARBA00022763"/>
    </source>
</evidence>
<evidence type="ECO:0000259" key="16">
    <source>
        <dbReference type="PROSITE" id="PS50172"/>
    </source>
</evidence>
<dbReference type="SUPFAM" id="SSF50249">
    <property type="entry name" value="Nucleic acid-binding proteins"/>
    <property type="match status" value="1"/>
</dbReference>
<dbReference type="InterPro" id="IPR013840">
    <property type="entry name" value="DNAligase_N"/>
</dbReference>
<dbReference type="PIRSF" id="PIRSF001604">
    <property type="entry name" value="LigA"/>
    <property type="match status" value="1"/>
</dbReference>
<feature type="domain" description="BRCT" evidence="16">
    <location>
        <begin position="590"/>
        <end position="670"/>
    </location>
</feature>
<dbReference type="HAMAP" id="MF_01588">
    <property type="entry name" value="DNA_ligase_A"/>
    <property type="match status" value="1"/>
</dbReference>
<dbReference type="InterPro" id="IPR004150">
    <property type="entry name" value="NAD_DNA_ligase_OB"/>
</dbReference>
<dbReference type="Gene3D" id="1.10.150.20">
    <property type="entry name" value="5' to 3' exonuclease, C-terminal subdomain"/>
    <property type="match status" value="2"/>
</dbReference>
<dbReference type="AlphaFoldDB" id="A0A7C2NWA5"/>
<dbReference type="InterPro" id="IPR003583">
    <property type="entry name" value="Hlx-hairpin-Hlx_DNA-bd_motif"/>
</dbReference>
<comment type="caution">
    <text evidence="17">The sequence shown here is derived from an EMBL/GenBank/DDBJ whole genome shotgun (WGS) entry which is preliminary data.</text>
</comment>
<keyword evidence="14" id="KW-0464">Manganese</keyword>
<dbReference type="Pfam" id="PF03119">
    <property type="entry name" value="DNA_ligase_ZBD"/>
    <property type="match status" value="1"/>
</dbReference>
<dbReference type="InterPro" id="IPR012340">
    <property type="entry name" value="NA-bd_OB-fold"/>
</dbReference>
<comment type="function">
    <text evidence="1 14">DNA ligase that catalyzes the formation of phosphodiester linkages between 5'-phosphoryl and 3'-hydroxyl groups in double-stranded DNA using NAD as a coenzyme and as the energy source for the reaction. It is essential for DNA replication and repair of damaged DNA.</text>
</comment>
<dbReference type="InterPro" id="IPR004149">
    <property type="entry name" value="Znf_DNAligase_C4"/>
</dbReference>
<dbReference type="InterPro" id="IPR041663">
    <property type="entry name" value="DisA/LigA_HHH"/>
</dbReference>
<dbReference type="Gene3D" id="2.40.50.140">
    <property type="entry name" value="Nucleic acid-binding proteins"/>
    <property type="match status" value="1"/>
</dbReference>
<evidence type="ECO:0000256" key="1">
    <source>
        <dbReference type="ARBA" id="ARBA00004067"/>
    </source>
</evidence>
<organism evidence="17">
    <name type="scientific">Schlesneria paludicola</name>
    <dbReference type="NCBI Taxonomy" id="360056"/>
    <lineage>
        <taxon>Bacteria</taxon>
        <taxon>Pseudomonadati</taxon>
        <taxon>Planctomycetota</taxon>
        <taxon>Planctomycetia</taxon>
        <taxon>Planctomycetales</taxon>
        <taxon>Planctomycetaceae</taxon>
        <taxon>Schlesneria</taxon>
    </lineage>
</organism>
<dbReference type="InterPro" id="IPR001679">
    <property type="entry name" value="DNA_ligase"/>
</dbReference>
<dbReference type="NCBIfam" id="TIGR00575">
    <property type="entry name" value="dnlj"/>
    <property type="match status" value="1"/>
</dbReference>
<dbReference type="GO" id="GO:0003677">
    <property type="term" value="F:DNA binding"/>
    <property type="evidence" value="ECO:0007669"/>
    <property type="project" value="InterPro"/>
</dbReference>
<dbReference type="PANTHER" id="PTHR23389">
    <property type="entry name" value="CHROMOSOME TRANSMISSION FIDELITY FACTOR 18"/>
    <property type="match status" value="1"/>
</dbReference>
<feature type="binding site" evidence="14">
    <location>
        <position position="170"/>
    </location>
    <ligand>
        <name>NAD(+)</name>
        <dbReference type="ChEBI" id="CHEBI:57540"/>
    </ligand>
</feature>
<evidence type="ECO:0000256" key="5">
    <source>
        <dbReference type="ARBA" id="ARBA00022705"/>
    </source>
</evidence>
<dbReference type="SUPFAM" id="SSF52113">
    <property type="entry name" value="BRCT domain"/>
    <property type="match status" value="1"/>
</dbReference>
<keyword evidence="11 14" id="KW-0234">DNA repair</keyword>
<evidence type="ECO:0000256" key="12">
    <source>
        <dbReference type="ARBA" id="ARBA00034005"/>
    </source>
</evidence>
<dbReference type="FunFam" id="3.40.50.10190:FF:000054">
    <property type="entry name" value="DNA ligase"/>
    <property type="match status" value="1"/>
</dbReference>
<evidence type="ECO:0000256" key="14">
    <source>
        <dbReference type="HAMAP-Rule" id="MF_01588"/>
    </source>
</evidence>
<keyword evidence="6 14" id="KW-0479">Metal-binding</keyword>
<dbReference type="CDD" id="cd17748">
    <property type="entry name" value="BRCT_DNA_ligase_like"/>
    <property type="match status" value="1"/>
</dbReference>
<feature type="binding site" evidence="14">
    <location>
        <position position="286"/>
    </location>
    <ligand>
        <name>NAD(+)</name>
        <dbReference type="ChEBI" id="CHEBI:57540"/>
    </ligand>
</feature>
<keyword evidence="4 14" id="KW-0436">Ligase</keyword>
<sequence>MSPKAEIEQLRRKIRHHDVLYYQQAAPEISDAEYDQLMRRLQELEQQHPEFDAPDSPTKKVGGAPIEGFVTVEHRVPMLSIENVFTEGELAEFGQRVARLIGPDPVEWLAEYKVDGVAMSLIYQDGLLVRAVTRGDGRRGDDVTHNARTMRDVPLRLIGDPPEVLEVRGEAYISNSDFARLRAEHERRGEEPLKNPRNATAGAIKLLDPTECARRHVRFFVHSVGALEGLRFRKHSEFLEHVRSFGLVPTPGVVVRPSFAEICEATQELMQNLHTLDFEVDGIVLKINDLKLREELGTTSKSPRWVVAYKWEKYEAVTRVADIEVGVGKTGALTPVALLEPVEIAGTTVSRSSLHNRDEIERLGVKIGDWVVVEKAGKIIPHVVRVEEHRRDGSEKAFHFPKKCPECHTPVEQDEGGVYIRCPNPNCPAQLRESLRYFASRAAMDIEGLGIKLIEQLTDGGFLKSFGDVYRLKDRRSELIELERQGEKSIDKLLAGIEASKDRPAWRLLTALNIRHVGQRTAQQLLERFGTLDELARQSVESLCTAEEVGEVIARSVHHFFHSDVGRAILADLKACGLNFGAPAKESARPAGRPLDGKTLVVTGTLERFTREQIQELIRQHGGRAASSVSKKTDYVVAGEEAGSKLTKAQELGVPVLSEAEFLKLIGEAE</sequence>
<keyword evidence="8 14" id="KW-0862">Zinc</keyword>
<evidence type="ECO:0000256" key="13">
    <source>
        <dbReference type="ARBA" id="ARBA00060881"/>
    </source>
</evidence>
<dbReference type="GO" id="GO:0005829">
    <property type="term" value="C:cytosol"/>
    <property type="evidence" value="ECO:0007669"/>
    <property type="project" value="TreeGrafter"/>
</dbReference>
<keyword evidence="10 14" id="KW-0520">NAD</keyword>
<dbReference type="SUPFAM" id="SSF47781">
    <property type="entry name" value="RuvA domain 2-like"/>
    <property type="match status" value="1"/>
</dbReference>
<dbReference type="InterPro" id="IPR018239">
    <property type="entry name" value="DNA_ligase_AS"/>
</dbReference>
<dbReference type="InterPro" id="IPR033136">
    <property type="entry name" value="DNA_ligase_CS"/>
</dbReference>
<dbReference type="GO" id="GO:0006281">
    <property type="term" value="P:DNA repair"/>
    <property type="evidence" value="ECO:0007669"/>
    <property type="project" value="UniProtKB-KW"/>
</dbReference>
<feature type="binding site" evidence="14">
    <location>
        <position position="310"/>
    </location>
    <ligand>
        <name>NAD(+)</name>
        <dbReference type="ChEBI" id="CHEBI:57540"/>
    </ligand>
</feature>
<comment type="catalytic activity">
    <reaction evidence="12 14 15">
        <text>NAD(+) + (deoxyribonucleotide)n-3'-hydroxyl + 5'-phospho-(deoxyribonucleotide)m = (deoxyribonucleotide)n+m + AMP + beta-nicotinamide D-nucleotide.</text>
        <dbReference type="EC" id="6.5.1.2"/>
    </reaction>
</comment>
<dbReference type="EMBL" id="DSOK01000154">
    <property type="protein sequence ID" value="HEN14851.1"/>
    <property type="molecule type" value="Genomic_DNA"/>
</dbReference>
<dbReference type="GO" id="GO:0003911">
    <property type="term" value="F:DNA ligase (NAD+) activity"/>
    <property type="evidence" value="ECO:0007669"/>
    <property type="project" value="UniProtKB-UniRule"/>
</dbReference>
<proteinExistence type="inferred from homology"/>
<name>A0A7C2NWA5_9PLAN</name>
<dbReference type="PROSITE" id="PS01055">
    <property type="entry name" value="DNA_LIGASE_N1"/>
    <property type="match status" value="1"/>
</dbReference>